<evidence type="ECO:0000256" key="3">
    <source>
        <dbReference type="ARBA" id="ARBA00023125"/>
    </source>
</evidence>
<dbReference type="InterPro" id="IPR036390">
    <property type="entry name" value="WH_DNA-bd_sf"/>
</dbReference>
<reference evidence="6 7" key="1">
    <citation type="submission" date="2021-02" db="EMBL/GenBank/DDBJ databases">
        <authorList>
            <person name="Park J.-S."/>
        </authorList>
    </citation>
    <scope>NUCLEOTIDE SEQUENCE [LARGE SCALE GENOMIC DNA]</scope>
    <source>
        <strain evidence="6 7">188UL20-2</strain>
    </source>
</reference>
<dbReference type="InterPro" id="IPR036388">
    <property type="entry name" value="WH-like_DNA-bd_sf"/>
</dbReference>
<protein>
    <submittedName>
        <fullName evidence="6">Transcriptional regulator LeuO</fullName>
    </submittedName>
</protein>
<dbReference type="RefSeq" id="WP_205158915.1">
    <property type="nucleotide sequence ID" value="NZ_JAFEUM010000005.1"/>
</dbReference>
<dbReference type="EMBL" id="JAFEUM010000005">
    <property type="protein sequence ID" value="MBM7037378.1"/>
    <property type="molecule type" value="Genomic_DNA"/>
</dbReference>
<keyword evidence="7" id="KW-1185">Reference proteome</keyword>
<dbReference type="Pfam" id="PF00126">
    <property type="entry name" value="HTH_1"/>
    <property type="match status" value="1"/>
</dbReference>
<sequence>MNFTSDATKEQLITVETTNRSMPTLRGVDLNLLTVFDAVMQEQNITRAAKLLNMSQPAVSNAVSRLKIMFKDDLFLRYGRGIQPTQRAKQIFGPIRQALQLVKNELPDTEFIPQFSTRQFSVAIGQPNDVRLVGKVLRHIQDLAPNVELLIQTATASDIEQKLRIQEVDFVIDFSKPASDEYRSIELFTDQLVVLAAKDHPRVQDSLTLAQLQFEKHAQLTRQNGIQSFTQAAYAEIDCKAAYWGLTITNLGYVVSESELLTIVPMWVASAMSEVNPNLNILELPLNNRQITTYLSWHETAQQSSAHSWLKEQIVSIAKSKQLN</sequence>
<accession>A0ABS2HIM2</accession>
<dbReference type="SUPFAM" id="SSF46785">
    <property type="entry name" value="Winged helix' DNA-binding domain"/>
    <property type="match status" value="1"/>
</dbReference>
<dbReference type="InterPro" id="IPR050389">
    <property type="entry name" value="LysR-type_TF"/>
</dbReference>
<comment type="caution">
    <text evidence="6">The sequence shown here is derived from an EMBL/GenBank/DDBJ whole genome shotgun (WGS) entry which is preliminary data.</text>
</comment>
<name>A0ABS2HIM2_9VIBR</name>
<keyword evidence="3" id="KW-0238">DNA-binding</keyword>
<keyword evidence="2" id="KW-0805">Transcription regulation</keyword>
<dbReference type="Pfam" id="PF03466">
    <property type="entry name" value="LysR_substrate"/>
    <property type="match status" value="1"/>
</dbReference>
<dbReference type="Proteomes" id="UP000809621">
    <property type="component" value="Unassembled WGS sequence"/>
</dbReference>
<evidence type="ECO:0000259" key="5">
    <source>
        <dbReference type="PROSITE" id="PS50931"/>
    </source>
</evidence>
<dbReference type="PROSITE" id="PS50931">
    <property type="entry name" value="HTH_LYSR"/>
    <property type="match status" value="1"/>
</dbReference>
<dbReference type="PANTHER" id="PTHR30118">
    <property type="entry name" value="HTH-TYPE TRANSCRIPTIONAL REGULATOR LEUO-RELATED"/>
    <property type="match status" value="1"/>
</dbReference>
<gene>
    <name evidence="6" type="primary">leuO</name>
    <name evidence="6" type="ORF">JQC93_13265</name>
</gene>
<evidence type="ECO:0000313" key="7">
    <source>
        <dbReference type="Proteomes" id="UP000809621"/>
    </source>
</evidence>
<evidence type="ECO:0000256" key="1">
    <source>
        <dbReference type="ARBA" id="ARBA00009437"/>
    </source>
</evidence>
<dbReference type="InterPro" id="IPR005119">
    <property type="entry name" value="LysR_subst-bd"/>
</dbReference>
<evidence type="ECO:0000256" key="4">
    <source>
        <dbReference type="ARBA" id="ARBA00023163"/>
    </source>
</evidence>
<feature type="domain" description="HTH lysR-type" evidence="5">
    <location>
        <begin position="28"/>
        <end position="85"/>
    </location>
</feature>
<dbReference type="PRINTS" id="PR00039">
    <property type="entry name" value="HTHLYSR"/>
</dbReference>
<keyword evidence="4" id="KW-0804">Transcription</keyword>
<proteinExistence type="inferred from homology"/>
<evidence type="ECO:0000256" key="2">
    <source>
        <dbReference type="ARBA" id="ARBA00023015"/>
    </source>
</evidence>
<dbReference type="NCBIfam" id="NF007063">
    <property type="entry name" value="PRK09508.1"/>
    <property type="match status" value="1"/>
</dbReference>
<dbReference type="InterPro" id="IPR000847">
    <property type="entry name" value="LysR_HTH_N"/>
</dbReference>
<dbReference type="Gene3D" id="3.40.190.10">
    <property type="entry name" value="Periplasmic binding protein-like II"/>
    <property type="match status" value="2"/>
</dbReference>
<organism evidence="6 7">
    <name type="scientific">Vibrio ulleungensis</name>
    <dbReference type="NCBI Taxonomy" id="2807619"/>
    <lineage>
        <taxon>Bacteria</taxon>
        <taxon>Pseudomonadati</taxon>
        <taxon>Pseudomonadota</taxon>
        <taxon>Gammaproteobacteria</taxon>
        <taxon>Vibrionales</taxon>
        <taxon>Vibrionaceae</taxon>
        <taxon>Vibrio</taxon>
    </lineage>
</organism>
<dbReference type="PANTHER" id="PTHR30118:SF6">
    <property type="entry name" value="HTH-TYPE TRANSCRIPTIONAL REGULATOR LEUO"/>
    <property type="match status" value="1"/>
</dbReference>
<dbReference type="SUPFAM" id="SSF53850">
    <property type="entry name" value="Periplasmic binding protein-like II"/>
    <property type="match status" value="1"/>
</dbReference>
<evidence type="ECO:0000313" key="6">
    <source>
        <dbReference type="EMBL" id="MBM7037378.1"/>
    </source>
</evidence>
<dbReference type="Gene3D" id="1.10.10.10">
    <property type="entry name" value="Winged helix-like DNA-binding domain superfamily/Winged helix DNA-binding domain"/>
    <property type="match status" value="1"/>
</dbReference>
<comment type="similarity">
    <text evidence="1">Belongs to the LysR transcriptional regulatory family.</text>
</comment>